<keyword evidence="1" id="KW-1005">Bacterial flagellum biogenesis</keyword>
<dbReference type="RefSeq" id="WP_061086682.1">
    <property type="nucleotide sequence ID" value="NZ_KQ955825.1"/>
</dbReference>
<dbReference type="AlphaFoldDB" id="A0A133KTE0"/>
<dbReference type="PATRIC" id="fig|1398.22.peg.1441"/>
<evidence type="ECO:0000256" key="1">
    <source>
        <dbReference type="ARBA" id="ARBA00022795"/>
    </source>
</evidence>
<gene>
    <name evidence="3" type="ORF">HMPREF3213_01433</name>
</gene>
<evidence type="ECO:0000313" key="3">
    <source>
        <dbReference type="EMBL" id="KWZ82949.1"/>
    </source>
</evidence>
<name>A0A133KTE0_HEYCO</name>
<dbReference type="Pfam" id="PF05130">
    <property type="entry name" value="FlgN"/>
    <property type="match status" value="1"/>
</dbReference>
<protein>
    <submittedName>
        <fullName evidence="3">FlgN protein</fullName>
    </submittedName>
</protein>
<organism evidence="3 4">
    <name type="scientific">Heyndrickxia coagulans</name>
    <name type="common">Weizmannia coagulans</name>
    <dbReference type="NCBI Taxonomy" id="1398"/>
    <lineage>
        <taxon>Bacteria</taxon>
        <taxon>Bacillati</taxon>
        <taxon>Bacillota</taxon>
        <taxon>Bacilli</taxon>
        <taxon>Bacillales</taxon>
        <taxon>Bacillaceae</taxon>
        <taxon>Heyndrickxia</taxon>
    </lineage>
</organism>
<sequence length="156" mass="17394">MAVEKLIRCLEKLQKLHESLFALATEKTEAVKKQEIERLQKITQEEQAHIRAIGALEQERETLAKVLTGGDGTLSDCIAAVSGEARSRLETLRGSLIGITKKLKQQNELNQMLLYHSLQFTQFMLDLIYPKNQPATYGPPSGQKAAAAMPRFDSKA</sequence>
<evidence type="ECO:0000313" key="4">
    <source>
        <dbReference type="Proteomes" id="UP000070376"/>
    </source>
</evidence>
<reference evidence="4" key="1">
    <citation type="submission" date="2016-01" db="EMBL/GenBank/DDBJ databases">
        <authorList>
            <person name="Mitreva M."/>
            <person name="Pepin K.H."/>
            <person name="Mihindukulasuriya K.A."/>
            <person name="Fulton R."/>
            <person name="Fronick C."/>
            <person name="O'Laughlin M."/>
            <person name="Miner T."/>
            <person name="Herter B."/>
            <person name="Rosa B.A."/>
            <person name="Cordes M."/>
            <person name="Tomlinson C."/>
            <person name="Wollam A."/>
            <person name="Palsikar V.B."/>
            <person name="Mardis E.R."/>
            <person name="Wilson R.K."/>
        </authorList>
    </citation>
    <scope>NUCLEOTIDE SEQUENCE [LARGE SCALE GENOMIC DNA]</scope>
    <source>
        <strain evidence="4">GED7749B</strain>
    </source>
</reference>
<evidence type="ECO:0000256" key="2">
    <source>
        <dbReference type="SAM" id="MobiDB-lite"/>
    </source>
</evidence>
<dbReference type="EMBL" id="LRPN01000047">
    <property type="protein sequence ID" value="KWZ82949.1"/>
    <property type="molecule type" value="Genomic_DNA"/>
</dbReference>
<dbReference type="GO" id="GO:0044780">
    <property type="term" value="P:bacterial-type flagellum assembly"/>
    <property type="evidence" value="ECO:0007669"/>
    <property type="project" value="InterPro"/>
</dbReference>
<dbReference type="Proteomes" id="UP000070376">
    <property type="component" value="Unassembled WGS sequence"/>
</dbReference>
<dbReference type="SUPFAM" id="SSF140566">
    <property type="entry name" value="FlgN-like"/>
    <property type="match status" value="1"/>
</dbReference>
<comment type="caution">
    <text evidence="3">The sequence shown here is derived from an EMBL/GenBank/DDBJ whole genome shotgun (WGS) entry which is preliminary data.</text>
</comment>
<proteinExistence type="predicted"/>
<feature type="region of interest" description="Disordered" evidence="2">
    <location>
        <begin position="136"/>
        <end position="156"/>
    </location>
</feature>
<accession>A0A133KTE0</accession>
<dbReference type="InterPro" id="IPR036679">
    <property type="entry name" value="FlgN-like_sf"/>
</dbReference>
<dbReference type="InterPro" id="IPR007809">
    <property type="entry name" value="FlgN-like"/>
</dbReference>
<dbReference type="Gene3D" id="1.20.58.300">
    <property type="entry name" value="FlgN-like"/>
    <property type="match status" value="1"/>
</dbReference>